<dbReference type="InterPro" id="IPR029058">
    <property type="entry name" value="AB_hydrolase_fold"/>
</dbReference>
<evidence type="ECO:0000313" key="2">
    <source>
        <dbReference type="EMBL" id="MDI2099077.1"/>
    </source>
</evidence>
<accession>A0AAW6TDD4</accession>
<dbReference type="SUPFAM" id="SSF53474">
    <property type="entry name" value="alpha/beta-Hydrolases"/>
    <property type="match status" value="2"/>
</dbReference>
<keyword evidence="3" id="KW-1185">Reference proteome</keyword>
<sequence>MAGDLSVRVGALRVTPEAIALHRDALASLAATARRAALGVTAARRGLSMVEGRMLAQYDIDVVSRATPPADAGRAYVELDAASHAVRRCSEQSDELVERLRTVTAVYSAAESGNHRMLRLVQGAVAATLGAIAPLLGILLARVLLPPAIAVAWLSALAPDRMTQTLAERRDLINSVFFVEAVRATVMASDDAAAGLLGVPPAVIAALGDQGIGITGVASTAALITAIAQRTDWLRETPVQVRRTAVETVAPPKGLEERVARIPSGGREQVRVERYESRDGQSRYEVYIGGTVDGSPKARREAWDMTSNVHALAAGSPASLRGVEEALARAGATAADPIVVTGYSQGALVGALLATSGAHNVEALIEVGGPSGQVPVPDTVNRVRLDHTTDVVPALGGDASGEHTLRLMRDPLVDGIPADDRSLLPAHSLELYAETAAMADRSRHPDIETRLAGIDAARPAAEGQATSWRVDRSVIAGARSGAAQAR</sequence>
<keyword evidence="1" id="KW-0812">Transmembrane</keyword>
<evidence type="ECO:0000313" key="3">
    <source>
        <dbReference type="Proteomes" id="UP001321506"/>
    </source>
</evidence>
<keyword evidence="1" id="KW-0472">Membrane</keyword>
<name>A0AAW6TDD4_9MICO</name>
<gene>
    <name evidence="2" type="ORF">QF206_08900</name>
</gene>
<comment type="caution">
    <text evidence="2">The sequence shown here is derived from an EMBL/GenBank/DDBJ whole genome shotgun (WGS) entry which is preliminary data.</text>
</comment>
<evidence type="ECO:0000256" key="1">
    <source>
        <dbReference type="SAM" id="Phobius"/>
    </source>
</evidence>
<organism evidence="2 3">
    <name type="scientific">Ruicaihuangia caeni</name>
    <dbReference type="NCBI Taxonomy" id="3042517"/>
    <lineage>
        <taxon>Bacteria</taxon>
        <taxon>Bacillati</taxon>
        <taxon>Actinomycetota</taxon>
        <taxon>Actinomycetes</taxon>
        <taxon>Micrococcales</taxon>
        <taxon>Microbacteriaceae</taxon>
        <taxon>Ruicaihuangia</taxon>
    </lineage>
</organism>
<dbReference type="RefSeq" id="WP_281488860.1">
    <property type="nucleotide sequence ID" value="NZ_JASATX010000003.1"/>
</dbReference>
<proteinExistence type="predicted"/>
<dbReference type="Proteomes" id="UP001321506">
    <property type="component" value="Unassembled WGS sequence"/>
</dbReference>
<keyword evidence="1" id="KW-1133">Transmembrane helix</keyword>
<feature type="transmembrane region" description="Helical" evidence="1">
    <location>
        <begin position="124"/>
        <end position="145"/>
    </location>
</feature>
<reference evidence="2 3" key="1">
    <citation type="submission" date="2023-04" db="EMBL/GenBank/DDBJ databases">
        <title>Klugiella caeni sp. nov. isolated from the sludge of biochemical tank.</title>
        <authorList>
            <person name="Geng K."/>
        </authorList>
    </citation>
    <scope>NUCLEOTIDE SEQUENCE [LARGE SCALE GENOMIC DNA]</scope>
    <source>
        <strain evidence="2 3">YN-L-19</strain>
    </source>
</reference>
<protein>
    <submittedName>
        <fullName evidence="2">Uncharacterized protein</fullName>
    </submittedName>
</protein>
<dbReference type="EMBL" id="JASATX010000003">
    <property type="protein sequence ID" value="MDI2099077.1"/>
    <property type="molecule type" value="Genomic_DNA"/>
</dbReference>
<dbReference type="AlphaFoldDB" id="A0AAW6TDD4"/>